<dbReference type="InterPro" id="IPR015943">
    <property type="entry name" value="WD40/YVTN_repeat-like_dom_sf"/>
</dbReference>
<evidence type="ECO:0000256" key="3">
    <source>
        <dbReference type="PROSITE-ProRule" id="PRU00221"/>
    </source>
</evidence>
<comment type="similarity">
    <text evidence="4">Belongs to the WD repeat coronin family.</text>
</comment>
<protein>
    <recommendedName>
        <fullName evidence="4">Coronin</fullName>
    </recommendedName>
</protein>
<feature type="repeat" description="WD" evidence="3">
    <location>
        <begin position="173"/>
        <end position="214"/>
    </location>
</feature>
<dbReference type="PANTHER" id="PTHR10856">
    <property type="entry name" value="CORONIN"/>
    <property type="match status" value="1"/>
</dbReference>
<dbReference type="Pfam" id="PF00400">
    <property type="entry name" value="WD40"/>
    <property type="match status" value="3"/>
</dbReference>
<accession>A0A3B4FWR6</accession>
<keyword evidence="2 4" id="KW-0677">Repeat</keyword>
<name>A0A3B4FWR6_9CICH</name>
<reference evidence="6" key="1">
    <citation type="submission" date="2023-09" db="UniProtKB">
        <authorList>
            <consortium name="Ensembl"/>
        </authorList>
    </citation>
    <scope>IDENTIFICATION</scope>
</reference>
<keyword evidence="1 3" id="KW-0853">WD repeat</keyword>
<dbReference type="Ensembl" id="ENSPNYT00000014387.1">
    <property type="protein sequence ID" value="ENSPNYP00000014038.1"/>
    <property type="gene ID" value="ENSPNYG00000010586.1"/>
</dbReference>
<dbReference type="PROSITE" id="PS50294">
    <property type="entry name" value="WD_REPEATS_REGION"/>
    <property type="match status" value="2"/>
</dbReference>
<dbReference type="Gene3D" id="2.130.10.10">
    <property type="entry name" value="YVTN repeat-like/Quinoprotein amine dehydrogenase"/>
    <property type="match status" value="1"/>
</dbReference>
<evidence type="ECO:0000313" key="6">
    <source>
        <dbReference type="Ensembl" id="ENSPNYP00000014038.1"/>
    </source>
</evidence>
<dbReference type="SMART" id="SM00320">
    <property type="entry name" value="WD40"/>
    <property type="match status" value="3"/>
</dbReference>
<dbReference type="AlphaFoldDB" id="A0A3B4FWR6"/>
<dbReference type="PROSITE" id="PS50082">
    <property type="entry name" value="WD_REPEATS_2"/>
    <property type="match status" value="3"/>
</dbReference>
<dbReference type="InterPro" id="IPR015048">
    <property type="entry name" value="DUF1899"/>
</dbReference>
<dbReference type="SUPFAM" id="SSF50978">
    <property type="entry name" value="WD40 repeat-like"/>
    <property type="match status" value="1"/>
</dbReference>
<sequence length="442" mass="50057">MTWRPQYRSSKFRHVFGKAATKENCFDGVPITRSVQDNSFCAINPRFLAVITECAGGGAFLVLSTGKVDPQQPRVSGHRGNVLDIKWNPFNDCCIASCSEDATVKVWEIPPHGVYKNITVPWKELQGHSRRVGLIEWHPTANNILFSTAYDYQIMIWNLDCPEPVIKNPVRTISHHPDVVLSMSFNTDGSLLATTCKDRKVRLMESRSGTLIKAKLGLGIERSVFLIRRCRVLLREHWISVSVLIFSVCCLHQRRVGLDDLSAPLLEDNLDGSSGVIFPFYDPDTHMLYLAGKGDGNIRYYEISTEKPYLHFLTEYRSQLPQKGLGVMPKRGLDVSSCEIFRFYKLVTIKSLIEPLSMIVPRRVSVAQKWQTPLHKEKQTSKLNTFHRPDVEYFSESAVHVSPVGVVPRGPLSNDGWKQACSDCRGVARWHGQRLEEKKDCA</sequence>
<feature type="domain" description="DUF1899" evidence="5">
    <location>
        <begin position="5"/>
        <end position="69"/>
    </location>
</feature>
<dbReference type="SMART" id="SM01166">
    <property type="entry name" value="DUF1899"/>
    <property type="match status" value="1"/>
</dbReference>
<dbReference type="GO" id="GO:0051015">
    <property type="term" value="F:actin filament binding"/>
    <property type="evidence" value="ECO:0007669"/>
    <property type="project" value="TreeGrafter"/>
</dbReference>
<dbReference type="GeneTree" id="ENSGT00940000155598"/>
<dbReference type="InterPro" id="IPR019775">
    <property type="entry name" value="WD40_repeat_CS"/>
</dbReference>
<evidence type="ECO:0000256" key="2">
    <source>
        <dbReference type="ARBA" id="ARBA00022737"/>
    </source>
</evidence>
<proteinExistence type="inferred from homology"/>
<dbReference type="InterPro" id="IPR001680">
    <property type="entry name" value="WD40_rpt"/>
</dbReference>
<dbReference type="InterPro" id="IPR036322">
    <property type="entry name" value="WD40_repeat_dom_sf"/>
</dbReference>
<organism evidence="6">
    <name type="scientific">Pundamilia nyererei</name>
    <dbReference type="NCBI Taxonomy" id="303518"/>
    <lineage>
        <taxon>Eukaryota</taxon>
        <taxon>Metazoa</taxon>
        <taxon>Chordata</taxon>
        <taxon>Craniata</taxon>
        <taxon>Vertebrata</taxon>
        <taxon>Euteleostomi</taxon>
        <taxon>Actinopterygii</taxon>
        <taxon>Neopterygii</taxon>
        <taxon>Teleostei</taxon>
        <taxon>Neoteleostei</taxon>
        <taxon>Acanthomorphata</taxon>
        <taxon>Ovalentaria</taxon>
        <taxon>Cichlomorphae</taxon>
        <taxon>Cichliformes</taxon>
        <taxon>Cichlidae</taxon>
        <taxon>African cichlids</taxon>
        <taxon>Pseudocrenilabrinae</taxon>
        <taxon>Haplochromini</taxon>
        <taxon>Pundamilia</taxon>
    </lineage>
</organism>
<dbReference type="PANTHER" id="PTHR10856:SF2">
    <property type="entry name" value="CORONIN-2A"/>
    <property type="match status" value="1"/>
</dbReference>
<feature type="repeat" description="WD" evidence="3">
    <location>
        <begin position="75"/>
        <end position="109"/>
    </location>
</feature>
<dbReference type="SMART" id="SM01167">
    <property type="entry name" value="DUF1900"/>
    <property type="match status" value="1"/>
</dbReference>
<feature type="repeat" description="WD" evidence="3">
    <location>
        <begin position="125"/>
        <end position="167"/>
    </location>
</feature>
<evidence type="ECO:0000259" key="5">
    <source>
        <dbReference type="SMART" id="SM01166"/>
    </source>
</evidence>
<evidence type="ECO:0000256" key="4">
    <source>
        <dbReference type="RuleBase" id="RU280818"/>
    </source>
</evidence>
<dbReference type="Pfam" id="PF08953">
    <property type="entry name" value="DUF1899"/>
    <property type="match status" value="1"/>
</dbReference>
<dbReference type="PROSITE" id="PS00678">
    <property type="entry name" value="WD_REPEATS_1"/>
    <property type="match status" value="2"/>
</dbReference>
<evidence type="ECO:0000256" key="1">
    <source>
        <dbReference type="ARBA" id="ARBA00022574"/>
    </source>
</evidence>
<dbReference type="InterPro" id="IPR015505">
    <property type="entry name" value="Coronin"/>
</dbReference>